<dbReference type="KEGG" id="noj:EJ995_01855"/>
<feature type="domain" description="DUF5689" evidence="1">
    <location>
        <begin position="84"/>
        <end position="298"/>
    </location>
</feature>
<dbReference type="InterPro" id="IPR043744">
    <property type="entry name" value="DUF5689"/>
</dbReference>
<dbReference type="Pfam" id="PF18942">
    <property type="entry name" value="DUF5689"/>
    <property type="match status" value="1"/>
</dbReference>
<proteinExistence type="predicted"/>
<dbReference type="RefSeq" id="WP_126445047.1">
    <property type="nucleotide sequence ID" value="NZ_CP034549.1"/>
</dbReference>
<organism evidence="2 3">
    <name type="scientific">Nonlabens ponticola</name>
    <dbReference type="NCBI Taxonomy" id="2496866"/>
    <lineage>
        <taxon>Bacteria</taxon>
        <taxon>Pseudomonadati</taxon>
        <taxon>Bacteroidota</taxon>
        <taxon>Flavobacteriia</taxon>
        <taxon>Flavobacteriales</taxon>
        <taxon>Flavobacteriaceae</taxon>
        <taxon>Nonlabens</taxon>
    </lineage>
</organism>
<dbReference type="Proteomes" id="UP000279600">
    <property type="component" value="Chromosome"/>
</dbReference>
<dbReference type="NCBIfam" id="NF038128">
    <property type="entry name" value="choice_anch_J"/>
    <property type="match status" value="1"/>
</dbReference>
<accession>A0A3S9MV26</accession>
<keyword evidence="3" id="KW-1185">Reference proteome</keyword>
<dbReference type="OrthoDB" id="1492759at2"/>
<gene>
    <name evidence="2" type="ORF">EJ995_01855</name>
</gene>
<dbReference type="PROSITE" id="PS51257">
    <property type="entry name" value="PROKAR_LIPOPROTEIN"/>
    <property type="match status" value="1"/>
</dbReference>
<evidence type="ECO:0000313" key="2">
    <source>
        <dbReference type="EMBL" id="AZQ43034.1"/>
    </source>
</evidence>
<evidence type="ECO:0000313" key="3">
    <source>
        <dbReference type="Proteomes" id="UP000279600"/>
    </source>
</evidence>
<protein>
    <recommendedName>
        <fullName evidence="1">DUF5689 domain-containing protein</fullName>
    </recommendedName>
</protein>
<dbReference type="AlphaFoldDB" id="A0A3S9MV26"/>
<sequence>MKNFSKLFALLAIVSLTFSCVEDDDFGVPDTAPVAVELDGPVVTIQALKSAHEQLVLDRADDAGLDPDSRFDVEAIQAIRENTVLEFGDTDQYVEGYVISSDEGGNFFEELYVQNRPDMATAGMIVSIDVNPLFTKYDLGRQIFVDLENLAFGLENGVYTLGVKEGDQVEKIPASEQDNTIIRSPNVGRLIPTVVSLGDFDESLVGTLVQVQDVQFSRPDVVRDQGPKTYAGEDTDEFDGERQLISCANGASAVFSTSTFADFKSLDLPTGRGDVTAVLTKNFFGDTFNLSINSPEDVDLSNQDRCDPDFLVCNNSDAGTGDQTIFEQNFETIFAEAQLDDQGWTNVNVSGGDERYEDGNFSGNRYIQVNAFGQDDDPMIAWLVTPEIDLDDTSDEAFSFSIQANFDQGGLLEVFITNEYTGDPTTTNWSQLEANIPEGPTGGFASGFTDVDAIDISCVEGEEVNIAFKYTASDPAGTTTRYHIDNLLVTGNDDD</sequence>
<dbReference type="Gene3D" id="2.60.120.200">
    <property type="match status" value="1"/>
</dbReference>
<evidence type="ECO:0000259" key="1">
    <source>
        <dbReference type="Pfam" id="PF18942"/>
    </source>
</evidence>
<reference evidence="2 3" key="1">
    <citation type="submission" date="2018-12" db="EMBL/GenBank/DDBJ databases">
        <title>Complete genome of Nonlabens sp. MJ115.</title>
        <authorList>
            <person name="Choi H.S."/>
            <person name="Jung J."/>
        </authorList>
    </citation>
    <scope>NUCLEOTIDE SEQUENCE [LARGE SCALE GENOMIC DNA]</scope>
    <source>
        <strain evidence="2 3">MJ115</strain>
    </source>
</reference>
<dbReference type="EMBL" id="CP034549">
    <property type="protein sequence ID" value="AZQ43034.1"/>
    <property type="molecule type" value="Genomic_DNA"/>
</dbReference>
<name>A0A3S9MV26_9FLAO</name>